<name>A0AA35JYW9_9SAUR</name>
<dbReference type="Proteomes" id="UP001178461">
    <property type="component" value="Chromosome 2"/>
</dbReference>
<dbReference type="AlphaFoldDB" id="A0AA35JYW9"/>
<keyword evidence="2" id="KW-1185">Reference proteome</keyword>
<accession>A0AA35JYW9</accession>
<evidence type="ECO:0000313" key="2">
    <source>
        <dbReference type="Proteomes" id="UP001178461"/>
    </source>
</evidence>
<gene>
    <name evidence="1" type="ORF">PODLI_1B013921</name>
</gene>
<sequence>MLTVGFKAKAVQMAIGRGLWDHNCLMHRLTRCGSPAFFGNEAPSKGGAQISIKQTYWVRFNRFQRRDGFERVKGSFLFRLLDPPPPALPLLAEVAPGVQLQQRPCRGRPQRREN</sequence>
<protein>
    <submittedName>
        <fullName evidence="1">Uncharacterized protein</fullName>
    </submittedName>
</protein>
<reference evidence="1" key="1">
    <citation type="submission" date="2022-12" db="EMBL/GenBank/DDBJ databases">
        <authorList>
            <person name="Alioto T."/>
            <person name="Alioto T."/>
            <person name="Gomez Garrido J."/>
        </authorList>
    </citation>
    <scope>NUCLEOTIDE SEQUENCE</scope>
</reference>
<proteinExistence type="predicted"/>
<dbReference type="EMBL" id="OX395127">
    <property type="protein sequence ID" value="CAI5768420.1"/>
    <property type="molecule type" value="Genomic_DNA"/>
</dbReference>
<organism evidence="1 2">
    <name type="scientific">Podarcis lilfordi</name>
    <name type="common">Lilford's wall lizard</name>
    <dbReference type="NCBI Taxonomy" id="74358"/>
    <lineage>
        <taxon>Eukaryota</taxon>
        <taxon>Metazoa</taxon>
        <taxon>Chordata</taxon>
        <taxon>Craniata</taxon>
        <taxon>Vertebrata</taxon>
        <taxon>Euteleostomi</taxon>
        <taxon>Lepidosauria</taxon>
        <taxon>Squamata</taxon>
        <taxon>Bifurcata</taxon>
        <taxon>Unidentata</taxon>
        <taxon>Episquamata</taxon>
        <taxon>Laterata</taxon>
        <taxon>Lacertibaenia</taxon>
        <taxon>Lacertidae</taxon>
        <taxon>Podarcis</taxon>
    </lineage>
</organism>
<evidence type="ECO:0000313" key="1">
    <source>
        <dbReference type="EMBL" id="CAI5768420.1"/>
    </source>
</evidence>